<dbReference type="InterPro" id="IPR043164">
    <property type="entry name" value="Ribosomal_uL10-like_insert_sf"/>
</dbReference>
<evidence type="ECO:0000256" key="7">
    <source>
        <dbReference type="SAM" id="MobiDB-lite"/>
    </source>
</evidence>
<dbReference type="Gene3D" id="3.30.70.1730">
    <property type="match status" value="1"/>
</dbReference>
<dbReference type="GO" id="GO:0005840">
    <property type="term" value="C:ribosome"/>
    <property type="evidence" value="ECO:0007669"/>
    <property type="project" value="UniProtKB-KW"/>
</dbReference>
<dbReference type="InterPro" id="IPR001790">
    <property type="entry name" value="Ribosomal_uL10"/>
</dbReference>
<dbReference type="InterPro" id="IPR050323">
    <property type="entry name" value="Ribosomal_protein_uL10"/>
</dbReference>
<dbReference type="InterPro" id="IPR043141">
    <property type="entry name" value="Ribosomal_uL10-like_sf"/>
</dbReference>
<keyword evidence="5 6" id="KW-0687">Ribonucleoprotein</keyword>
<evidence type="ECO:0000256" key="4">
    <source>
        <dbReference type="ARBA" id="ARBA00022980"/>
    </source>
</evidence>
<keyword evidence="2 6" id="KW-0699">rRNA-binding</keyword>
<evidence type="ECO:0000256" key="3">
    <source>
        <dbReference type="ARBA" id="ARBA00022884"/>
    </source>
</evidence>
<comment type="caution">
    <text evidence="9">The sequence shown here is derived from an EMBL/GenBank/DDBJ whole genome shotgun (WGS) entry which is preliminary data.</text>
</comment>
<dbReference type="CDD" id="cd05795">
    <property type="entry name" value="Ribosomal_P0_L10e"/>
    <property type="match status" value="1"/>
</dbReference>
<evidence type="ECO:0000256" key="5">
    <source>
        <dbReference type="ARBA" id="ARBA00023274"/>
    </source>
</evidence>
<feature type="compositionally biased region" description="Polar residues" evidence="7">
    <location>
        <begin position="351"/>
        <end position="366"/>
    </location>
</feature>
<accession>A0ABD5RYB3</accession>
<dbReference type="Pfam" id="PF00466">
    <property type="entry name" value="Ribosomal_L10"/>
    <property type="match status" value="1"/>
</dbReference>
<proteinExistence type="inferred from homology"/>
<dbReference type="FunFam" id="3.90.105.20:FF:000001">
    <property type="entry name" value="60S acidic ribosomal protein P0"/>
    <property type="match status" value="1"/>
</dbReference>
<keyword evidence="4 6" id="KW-0689">Ribosomal protein</keyword>
<dbReference type="GO" id="GO:0006412">
    <property type="term" value="P:translation"/>
    <property type="evidence" value="ECO:0007669"/>
    <property type="project" value="UniProtKB-UniRule"/>
</dbReference>
<dbReference type="PANTHER" id="PTHR45699">
    <property type="entry name" value="60S ACIDIC RIBOSOMAL PROTEIN P0"/>
    <property type="match status" value="1"/>
</dbReference>
<feature type="region of interest" description="Disordered" evidence="7">
    <location>
        <begin position="343"/>
        <end position="366"/>
    </location>
</feature>
<evidence type="ECO:0000256" key="1">
    <source>
        <dbReference type="ARBA" id="ARBA00008889"/>
    </source>
</evidence>
<dbReference type="Proteomes" id="UP001596328">
    <property type="component" value="Unassembled WGS sequence"/>
</dbReference>
<comment type="function">
    <text evidence="6">Forms part of the ribosomal stalk, playing a central role in the interaction of the ribosome with GTP-bound translation factors.</text>
</comment>
<name>A0ABD5RYB3_9EURY</name>
<dbReference type="HAMAP" id="MF_00280">
    <property type="entry name" value="Ribosomal_uL10_arch"/>
    <property type="match status" value="1"/>
</dbReference>
<evidence type="ECO:0000259" key="8">
    <source>
        <dbReference type="Pfam" id="PF17777"/>
    </source>
</evidence>
<dbReference type="InterPro" id="IPR040637">
    <property type="entry name" value="Ribosomal_uL10-like_insert"/>
</dbReference>
<dbReference type="PANTHER" id="PTHR45699:SF3">
    <property type="entry name" value="LARGE RIBOSOMAL SUBUNIT PROTEIN UL10"/>
    <property type="match status" value="1"/>
</dbReference>
<keyword evidence="3 6" id="KW-0694">RNA-binding</keyword>
<gene>
    <name evidence="6" type="primary">rpl10</name>
    <name evidence="6" type="synonym">rplP0</name>
    <name evidence="9" type="ORF">ACFQE1_07840</name>
</gene>
<comment type="subunit">
    <text evidence="6">Part of the 50S ribosomal subunit. Forms part of the ribosomal stalk which helps the ribosome interact with GTP-bound translation factors. Forms a heptameric L10(L12)2(L12)2(L12)2 complex, where L10 forms an elongated spine to which the L12 dimers bind in a sequential fashion.</text>
</comment>
<dbReference type="Gene3D" id="3.90.105.20">
    <property type="match status" value="1"/>
</dbReference>
<dbReference type="InterPro" id="IPR022909">
    <property type="entry name" value="Ribosomal_uL10_arc"/>
</dbReference>
<organism evidence="9 10">
    <name type="scientific">Halobium palmae</name>
    <dbReference type="NCBI Taxonomy" id="1776492"/>
    <lineage>
        <taxon>Archaea</taxon>
        <taxon>Methanobacteriati</taxon>
        <taxon>Methanobacteriota</taxon>
        <taxon>Stenosarchaea group</taxon>
        <taxon>Halobacteria</taxon>
        <taxon>Halobacteriales</taxon>
        <taxon>Haloferacaceae</taxon>
        <taxon>Halobium</taxon>
    </lineage>
</organism>
<dbReference type="SUPFAM" id="SSF160369">
    <property type="entry name" value="Ribosomal protein L10-like"/>
    <property type="match status" value="1"/>
</dbReference>
<dbReference type="EMBL" id="JBHSWU010000140">
    <property type="protein sequence ID" value="MFC6724285.1"/>
    <property type="molecule type" value="Genomic_DNA"/>
</dbReference>
<evidence type="ECO:0000256" key="2">
    <source>
        <dbReference type="ARBA" id="ARBA00022730"/>
    </source>
</evidence>
<feature type="domain" description="Large ribosomal subunit protein uL10-like insertion" evidence="8">
    <location>
        <begin position="118"/>
        <end position="186"/>
    </location>
</feature>
<dbReference type="Pfam" id="PF17777">
    <property type="entry name" value="RL10P_insert"/>
    <property type="match status" value="1"/>
</dbReference>
<evidence type="ECO:0000256" key="6">
    <source>
        <dbReference type="HAMAP-Rule" id="MF_00280"/>
    </source>
</evidence>
<evidence type="ECO:0000313" key="9">
    <source>
        <dbReference type="EMBL" id="MFC6724285.1"/>
    </source>
</evidence>
<dbReference type="GO" id="GO:0070180">
    <property type="term" value="F:large ribosomal subunit rRNA binding"/>
    <property type="evidence" value="ECO:0007669"/>
    <property type="project" value="UniProtKB-UniRule"/>
</dbReference>
<reference evidence="9 10" key="1">
    <citation type="journal article" date="2019" name="Int. J. Syst. Evol. Microbiol.">
        <title>The Global Catalogue of Microorganisms (GCM) 10K type strain sequencing project: providing services to taxonomists for standard genome sequencing and annotation.</title>
        <authorList>
            <consortium name="The Broad Institute Genomics Platform"/>
            <consortium name="The Broad Institute Genome Sequencing Center for Infectious Disease"/>
            <person name="Wu L."/>
            <person name="Ma J."/>
        </authorList>
    </citation>
    <scope>NUCLEOTIDE SEQUENCE [LARGE SCALE GENOMIC DNA]</scope>
    <source>
        <strain evidence="9 10">NBRC 111368</strain>
    </source>
</reference>
<evidence type="ECO:0000313" key="10">
    <source>
        <dbReference type="Proteomes" id="UP001596328"/>
    </source>
</evidence>
<protein>
    <recommendedName>
        <fullName evidence="6">Large ribosomal subunit protein uL10</fullName>
    </recommendedName>
    <alternativeName>
        <fullName evidence="6">Acidic ribosomal protein P0 homolog</fullName>
    </alternativeName>
</protein>
<sequence length="366" mass="39599">MSAESESVRKTENLPEWKEEEVDELVDFIEGYNSVGIVSVTGIPSRQLQAMRRDLYGSAALRMSRNTLMTRALEEVGDGFEDLTEFISGQVAFVGTNDNPFALYKQLEASKTPAPINAGEVAPNDIVIPEGDTGIDPGPFVGELQQVGASARIMDGSIKVTEDSTVLETGEEVSTELANVLSELGIEPKEVGLDLRSVYSEGTLFDPDDLDIDVEEYEADIRSAAAFPTDRSDSPASAGLVLMGRTLPPTSAPFGRPHPPSPRSSDVLTCVWLTEAMTLHLTSCVPTAERVLYYIIFARGTGAVPVDAPRGGSMRTRKITAGRRDTIRHSYNLTEKAPGGVERCRHREPSTRSSRPCWTASTSSTG</sequence>
<dbReference type="GO" id="GO:1990904">
    <property type="term" value="C:ribonucleoprotein complex"/>
    <property type="evidence" value="ECO:0007669"/>
    <property type="project" value="UniProtKB-KW"/>
</dbReference>
<dbReference type="AlphaFoldDB" id="A0ABD5RYB3"/>
<comment type="similarity">
    <text evidence="1 6">Belongs to the universal ribosomal protein uL10 family.</text>
</comment>
<keyword evidence="10" id="KW-1185">Reference proteome</keyword>